<evidence type="ECO:0000313" key="4">
    <source>
        <dbReference type="Proteomes" id="UP000034883"/>
    </source>
</evidence>
<dbReference type="Gene3D" id="1.25.40.590">
    <property type="entry name" value="Type IV / VI secretion system, DotU"/>
    <property type="match status" value="1"/>
</dbReference>
<evidence type="ECO:0000259" key="2">
    <source>
        <dbReference type="Pfam" id="PF09850"/>
    </source>
</evidence>
<feature type="transmembrane region" description="Helical" evidence="1">
    <location>
        <begin position="182"/>
        <end position="204"/>
    </location>
</feature>
<dbReference type="PANTHER" id="PTHR38033:SF1">
    <property type="entry name" value="DOTU FAMILY TYPE IV_VI SECRETION SYSTEM PROTEIN"/>
    <property type="match status" value="1"/>
</dbReference>
<keyword evidence="1 3" id="KW-0812">Transmembrane</keyword>
<feature type="domain" description="Type IV / VI secretion system DotU" evidence="2">
    <location>
        <begin position="8"/>
        <end position="199"/>
    </location>
</feature>
<accession>A0A0F6YKF5</accession>
<dbReference type="NCBIfam" id="TIGR03349">
    <property type="entry name" value="IV_VI_DotU"/>
    <property type="match status" value="1"/>
</dbReference>
<evidence type="ECO:0000313" key="3">
    <source>
        <dbReference type="EMBL" id="AKF08820.1"/>
    </source>
</evidence>
<dbReference type="Pfam" id="PF09850">
    <property type="entry name" value="DotU"/>
    <property type="match status" value="1"/>
</dbReference>
<dbReference type="Proteomes" id="UP000034883">
    <property type="component" value="Chromosome"/>
</dbReference>
<dbReference type="EMBL" id="CP011125">
    <property type="protein sequence ID" value="AKF08820.1"/>
    <property type="molecule type" value="Genomic_DNA"/>
</dbReference>
<dbReference type="AlphaFoldDB" id="A0A0F6YKF5"/>
<sequence>MNEILPILEETLRLVRYVRQCPPGSALDAAQLRSLFRGALGRMRKLGEQQSIDSRDLDEIGFALVALIDEVVLARGGSLAYEWMREQLQLSLFGENTAGETFFVKLDALRRDSTRARVLAVYYLALTLGFRGRYAVHGELALQELTDSVRLDLERFGVIRESALSPSGTRPRDAIAQRTEGWIVLGIGVAALLLACVFYTGVFVDLTYRIHPVLGG</sequence>
<gene>
    <name evidence="3" type="ORF">DB32_005969</name>
</gene>
<dbReference type="OrthoDB" id="345640at2"/>
<dbReference type="RefSeq" id="WP_053235923.1">
    <property type="nucleotide sequence ID" value="NZ_CP011125.1"/>
</dbReference>
<dbReference type="KEGG" id="samy:DB32_005969"/>
<name>A0A0F6YKF5_9BACT</name>
<dbReference type="InterPro" id="IPR038522">
    <property type="entry name" value="T4/T6SS_DotU_sf"/>
</dbReference>
<dbReference type="PANTHER" id="PTHR38033">
    <property type="entry name" value="MEMBRANE PROTEIN-RELATED"/>
    <property type="match status" value="1"/>
</dbReference>
<keyword evidence="4" id="KW-1185">Reference proteome</keyword>
<reference evidence="3 4" key="1">
    <citation type="submission" date="2015-03" db="EMBL/GenBank/DDBJ databases">
        <title>Genome assembly of Sandaracinus amylolyticus DSM 53668.</title>
        <authorList>
            <person name="Sharma G."/>
            <person name="Subramanian S."/>
        </authorList>
    </citation>
    <scope>NUCLEOTIDE SEQUENCE [LARGE SCALE GENOMIC DNA]</scope>
    <source>
        <strain evidence="3 4">DSM 53668</strain>
    </source>
</reference>
<keyword evidence="1" id="KW-1133">Transmembrane helix</keyword>
<proteinExistence type="predicted"/>
<protein>
    <submittedName>
        <fullName evidence="3">Putative transmembrane protein</fullName>
    </submittedName>
</protein>
<keyword evidence="1" id="KW-0472">Membrane</keyword>
<dbReference type="InterPro" id="IPR017732">
    <property type="entry name" value="T4/T6SS_DotU"/>
</dbReference>
<evidence type="ECO:0000256" key="1">
    <source>
        <dbReference type="SAM" id="Phobius"/>
    </source>
</evidence>
<dbReference type="STRING" id="927083.DB32_005969"/>
<organism evidence="3 4">
    <name type="scientific">Sandaracinus amylolyticus</name>
    <dbReference type="NCBI Taxonomy" id="927083"/>
    <lineage>
        <taxon>Bacteria</taxon>
        <taxon>Pseudomonadati</taxon>
        <taxon>Myxococcota</taxon>
        <taxon>Polyangia</taxon>
        <taxon>Polyangiales</taxon>
        <taxon>Sandaracinaceae</taxon>
        <taxon>Sandaracinus</taxon>
    </lineage>
</organism>